<dbReference type="EMBL" id="JARTCD010000110">
    <property type="protein sequence ID" value="KAJ8652294.1"/>
    <property type="molecule type" value="Genomic_DNA"/>
</dbReference>
<dbReference type="PROSITE" id="PS51677">
    <property type="entry name" value="NODB"/>
    <property type="match status" value="1"/>
</dbReference>
<reference evidence="4 5" key="1">
    <citation type="submission" date="2023-03" db="EMBL/GenBank/DDBJ databases">
        <title>Genome sequence of Lichtheimia ornata CBS 291.66.</title>
        <authorList>
            <person name="Mohabir J.T."/>
            <person name="Shea T.P."/>
            <person name="Kurbessoian T."/>
            <person name="Berby B."/>
            <person name="Fontaine J."/>
            <person name="Livny J."/>
            <person name="Gnirke A."/>
            <person name="Stajich J.E."/>
            <person name="Cuomo C.A."/>
        </authorList>
    </citation>
    <scope>NUCLEOTIDE SEQUENCE [LARGE SCALE GENOMIC DNA]</scope>
    <source>
        <strain evidence="4">CBS 291.66</strain>
    </source>
</reference>
<feature type="region of interest" description="Disordered" evidence="1">
    <location>
        <begin position="392"/>
        <end position="440"/>
    </location>
</feature>
<dbReference type="RefSeq" id="XP_058337208.1">
    <property type="nucleotide sequence ID" value="XM_058492014.1"/>
</dbReference>
<organism evidence="4 5">
    <name type="scientific">Lichtheimia ornata</name>
    <dbReference type="NCBI Taxonomy" id="688661"/>
    <lineage>
        <taxon>Eukaryota</taxon>
        <taxon>Fungi</taxon>
        <taxon>Fungi incertae sedis</taxon>
        <taxon>Mucoromycota</taxon>
        <taxon>Mucoromycotina</taxon>
        <taxon>Mucoromycetes</taxon>
        <taxon>Mucorales</taxon>
        <taxon>Lichtheimiaceae</taxon>
        <taxon>Lichtheimia</taxon>
    </lineage>
</organism>
<dbReference type="GO" id="GO:0005975">
    <property type="term" value="P:carbohydrate metabolic process"/>
    <property type="evidence" value="ECO:0007669"/>
    <property type="project" value="InterPro"/>
</dbReference>
<dbReference type="GO" id="GO:0009272">
    <property type="term" value="P:fungal-type cell wall biogenesis"/>
    <property type="evidence" value="ECO:0007669"/>
    <property type="project" value="UniProtKB-ARBA"/>
</dbReference>
<evidence type="ECO:0000259" key="3">
    <source>
        <dbReference type="PROSITE" id="PS51677"/>
    </source>
</evidence>
<dbReference type="Proteomes" id="UP001234581">
    <property type="component" value="Unassembled WGS sequence"/>
</dbReference>
<dbReference type="InterPro" id="IPR011330">
    <property type="entry name" value="Glyco_hydro/deAcase_b/a-brl"/>
</dbReference>
<comment type="caution">
    <text evidence="4">The sequence shown here is derived from an EMBL/GenBank/DDBJ whole genome shotgun (WGS) entry which is preliminary data.</text>
</comment>
<feature type="chain" id="PRO_5042280187" description="NodB homology domain-containing protein" evidence="2">
    <location>
        <begin position="21"/>
        <end position="468"/>
    </location>
</feature>
<keyword evidence="2" id="KW-0732">Signal</keyword>
<feature type="domain" description="NodB homology" evidence="3">
    <location>
        <begin position="174"/>
        <end position="375"/>
    </location>
</feature>
<accession>A0AAD7XPW6</accession>
<dbReference type="Gene3D" id="3.20.20.370">
    <property type="entry name" value="Glycoside hydrolase/deacetylase"/>
    <property type="match status" value="1"/>
</dbReference>
<keyword evidence="5" id="KW-1185">Reference proteome</keyword>
<dbReference type="InterPro" id="IPR002509">
    <property type="entry name" value="NODB_dom"/>
</dbReference>
<protein>
    <recommendedName>
        <fullName evidence="3">NodB homology domain-containing protein</fullName>
    </recommendedName>
</protein>
<dbReference type="InterPro" id="IPR050248">
    <property type="entry name" value="Polysacc_deacetylase_ArnD"/>
</dbReference>
<dbReference type="PANTHER" id="PTHR10587:SF98">
    <property type="entry name" value="CHITIN DEACETYLASE"/>
    <property type="match status" value="1"/>
</dbReference>
<dbReference type="GeneID" id="83219455"/>
<sequence length="468" mass="51232">MWISRSILYTLAAITAAAYAQEDGNSNNATTTTTTTASTNKITPSSSSGPLPQSSPAWLSDVKVLPGNVDSYPVDASKIPTGPFSSNSNITLQGYPSPGETPSIQSPQVQAVIKAIDWSQVPKASIRKADNDGNLQMKGYNEASDPSCWWSATGCVKPKFSGLPEDIYYCPKPGDWGLTYDDGPLTQDEGKEAAEPHLYNFLAEHQQKAALFYIGANVLRAPLAAQRALADGHTLCSHTWSHPAMTSLSNEQVVAELYWTLRVIKEVAGVTVKCWRPPYGDVDDRVRAIAWQMGMRTVLWDQDTEDWSMPGPGGGSTPPATIDSYFENWINARKNGTDNENGHVILQHELNAATVQMAEKWLPKIKETFNVVPFHQCMNISRPYWEENFVIPTEQDPNPTKASNNNATSNNDHPSGSSTSSSSDPSEDKDSDGEDGEESAAAAVLYRNPTWSHILASATAPLIWYYYY</sequence>
<proteinExistence type="predicted"/>
<evidence type="ECO:0000256" key="1">
    <source>
        <dbReference type="SAM" id="MobiDB-lite"/>
    </source>
</evidence>
<feature type="region of interest" description="Disordered" evidence="1">
    <location>
        <begin position="24"/>
        <end position="55"/>
    </location>
</feature>
<feature type="signal peptide" evidence="2">
    <location>
        <begin position="1"/>
        <end position="20"/>
    </location>
</feature>
<gene>
    <name evidence="4" type="ORF">O0I10_012067</name>
</gene>
<dbReference type="Pfam" id="PF01522">
    <property type="entry name" value="Polysacc_deac_1"/>
    <property type="match status" value="1"/>
</dbReference>
<feature type="compositionally biased region" description="Acidic residues" evidence="1">
    <location>
        <begin position="425"/>
        <end position="438"/>
    </location>
</feature>
<dbReference type="AlphaFoldDB" id="A0AAD7XPW6"/>
<dbReference type="PANTHER" id="PTHR10587">
    <property type="entry name" value="GLYCOSYL TRANSFERASE-RELATED"/>
    <property type="match status" value="1"/>
</dbReference>
<evidence type="ECO:0000313" key="4">
    <source>
        <dbReference type="EMBL" id="KAJ8652294.1"/>
    </source>
</evidence>
<name>A0AAD7XPW6_9FUNG</name>
<dbReference type="GO" id="GO:0004099">
    <property type="term" value="F:chitin deacetylase activity"/>
    <property type="evidence" value="ECO:0007669"/>
    <property type="project" value="TreeGrafter"/>
</dbReference>
<dbReference type="GO" id="GO:0016020">
    <property type="term" value="C:membrane"/>
    <property type="evidence" value="ECO:0007669"/>
    <property type="project" value="TreeGrafter"/>
</dbReference>
<evidence type="ECO:0000256" key="2">
    <source>
        <dbReference type="SAM" id="SignalP"/>
    </source>
</evidence>
<feature type="compositionally biased region" description="Low complexity" evidence="1">
    <location>
        <begin position="397"/>
        <end position="424"/>
    </location>
</feature>
<dbReference type="SUPFAM" id="SSF88713">
    <property type="entry name" value="Glycoside hydrolase/deacetylase"/>
    <property type="match status" value="1"/>
</dbReference>
<dbReference type="CDD" id="cd10952">
    <property type="entry name" value="CE4_MrCDA_like"/>
    <property type="match status" value="1"/>
</dbReference>
<evidence type="ECO:0000313" key="5">
    <source>
        <dbReference type="Proteomes" id="UP001234581"/>
    </source>
</evidence>